<dbReference type="AlphaFoldDB" id="A0A1C3H910"/>
<proteinExistence type="predicted"/>
<organism evidence="2">
    <name type="scientific">Serratia marcescens</name>
    <dbReference type="NCBI Taxonomy" id="615"/>
    <lineage>
        <taxon>Bacteria</taxon>
        <taxon>Pseudomonadati</taxon>
        <taxon>Pseudomonadota</taxon>
        <taxon>Gammaproteobacteria</taxon>
        <taxon>Enterobacterales</taxon>
        <taxon>Yersiniaceae</taxon>
        <taxon>Serratia</taxon>
    </lineage>
</organism>
<reference evidence="2" key="1">
    <citation type="submission" date="2016-05" db="EMBL/GenBank/DDBJ databases">
        <authorList>
            <person name="Cock P.J.A."/>
            <person name="Cock P.J.A."/>
        </authorList>
    </citation>
    <scope>NUCLEOTIDE SEQUENCE</scope>
    <source>
        <strain evidence="2">PWN146_assembly</strain>
    </source>
</reference>
<gene>
    <name evidence="2" type="ORF">PWN146_00169</name>
</gene>
<sequence>MITETYQPVGAKLAPDFILTLSEKDVTENIRDRLISLKMEDFSGFKADTLSLTLDDGDGQLRMPERGAILELFLGWQGSALIGQGKFVVDTVLHSGTPDTLQITARSADFRSSMTQLRSLSYHEETVGDIVQQIADRNNLPAPSLAAEIAAISIPHIDQTNESDLQFLTRLAILNGAQASIKYQRILFLTPGMGRTANGDPIPMMTLTRNDGDRHTFQLADAKAYSGVSAVWLNTDKPEEAQKKVSLHRQPLAPRSGEARHPAAKPGTPVAKPENASSYMAGQPDQVYHIPKVFRDKVSAMRAAEAVFKRIQKGVARFTINLAVGRPDLFPERPIQVRGFKNVIDDQRWIIDKVTHNLSAAGYTCSLDLEISLVDLAYQSTES</sequence>
<dbReference type="InterPro" id="IPR052726">
    <property type="entry name" value="Phage_Baseplate_Hub"/>
</dbReference>
<name>A0A1C3H910_SERMA</name>
<evidence type="ECO:0000256" key="1">
    <source>
        <dbReference type="SAM" id="MobiDB-lite"/>
    </source>
</evidence>
<dbReference type="Pfam" id="PF05954">
    <property type="entry name" value="Phage_GPD"/>
    <property type="match status" value="1"/>
</dbReference>
<protein>
    <submittedName>
        <fullName evidence="2">Phage late control gene D protein (GPD)</fullName>
    </submittedName>
</protein>
<dbReference type="PANTHER" id="PTHR35862">
    <property type="entry name" value="FELS-2 PROPHAGE PROTEIN"/>
    <property type="match status" value="1"/>
</dbReference>
<dbReference type="SUPFAM" id="SSF69279">
    <property type="entry name" value="Phage tail proteins"/>
    <property type="match status" value="1"/>
</dbReference>
<feature type="region of interest" description="Disordered" evidence="1">
    <location>
        <begin position="239"/>
        <end position="278"/>
    </location>
</feature>
<dbReference type="PANTHER" id="PTHR35862:SF1">
    <property type="entry name" value="FELS-2 PROPHAGE PROTEIN"/>
    <property type="match status" value="1"/>
</dbReference>
<dbReference type="EMBL" id="LT575490">
    <property type="protein sequence ID" value="SAY41513.1"/>
    <property type="molecule type" value="Genomic_DNA"/>
</dbReference>
<evidence type="ECO:0000313" key="2">
    <source>
        <dbReference type="EMBL" id="SAY41513.1"/>
    </source>
</evidence>
<accession>A0A1C3H910</accession>